<dbReference type="CDD" id="cd08422">
    <property type="entry name" value="PBP2_CrgA_like"/>
    <property type="match status" value="1"/>
</dbReference>
<dbReference type="GO" id="GO:0006351">
    <property type="term" value="P:DNA-templated transcription"/>
    <property type="evidence" value="ECO:0007669"/>
    <property type="project" value="TreeGrafter"/>
</dbReference>
<dbReference type="Pfam" id="PF00126">
    <property type="entry name" value="HTH_1"/>
    <property type="match status" value="1"/>
</dbReference>
<dbReference type="GO" id="GO:0003700">
    <property type="term" value="F:DNA-binding transcription factor activity"/>
    <property type="evidence" value="ECO:0007669"/>
    <property type="project" value="InterPro"/>
</dbReference>
<evidence type="ECO:0000256" key="4">
    <source>
        <dbReference type="ARBA" id="ARBA00023163"/>
    </source>
</evidence>
<keyword evidence="3" id="KW-0238">DNA-binding</keyword>
<dbReference type="InterPro" id="IPR036388">
    <property type="entry name" value="WH-like_DNA-bd_sf"/>
</dbReference>
<dbReference type="EMBL" id="LR633967">
    <property type="protein sequence ID" value="VUX56253.1"/>
    <property type="molecule type" value="Genomic_DNA"/>
</dbReference>
<dbReference type="FunFam" id="1.10.10.10:FF:000001">
    <property type="entry name" value="LysR family transcriptional regulator"/>
    <property type="match status" value="1"/>
</dbReference>
<dbReference type="Gene3D" id="1.10.10.10">
    <property type="entry name" value="Winged helix-like DNA-binding domain superfamily/Winged helix DNA-binding domain"/>
    <property type="match status" value="1"/>
</dbReference>
<name>A0A7D9H6J7_9GAMM</name>
<dbReference type="AlphaFoldDB" id="A0A7D9H6J7"/>
<keyword evidence="2" id="KW-0805">Transcription regulation</keyword>
<dbReference type="InterPro" id="IPR000847">
    <property type="entry name" value="LysR_HTH_N"/>
</dbReference>
<sequence>MYGELPNLYLFAKVAESLSFRETATQLHLARSTVSKRIALFERELGVKLFNRSTRRMSLTDAGQRLYQHWHEISRSVDSALAGVRDADQHPSGTLRVSMPSGLGSAFMPGLMGEFRSQCPEVKLSLDFSEQHVDVVGQGFDVVIRVARRLPDSRLTAKRLATSPRVLAASAQYIEHHGLPGKVEDLEHHHCLALGGPTESQVTWSFDSSDGPVDISLNPVFSANNDLALVLAACLDVGILYSPQVLIENEIHLGRLQVIKLDDCEWPVYGLYAVYPKGNPAAKVRMFVDFIEKRLGSLGTADRWAPLMLAPTSASP</sequence>
<evidence type="ECO:0000256" key="2">
    <source>
        <dbReference type="ARBA" id="ARBA00023015"/>
    </source>
</evidence>
<dbReference type="Pfam" id="PF03466">
    <property type="entry name" value="LysR_substrate"/>
    <property type="match status" value="1"/>
</dbReference>
<dbReference type="PANTHER" id="PTHR30537:SF5">
    <property type="entry name" value="HTH-TYPE TRANSCRIPTIONAL ACTIVATOR TTDR-RELATED"/>
    <property type="match status" value="1"/>
</dbReference>
<keyword evidence="4" id="KW-0804">Transcription</keyword>
<evidence type="ECO:0000259" key="5">
    <source>
        <dbReference type="PROSITE" id="PS50931"/>
    </source>
</evidence>
<evidence type="ECO:0000313" key="6">
    <source>
        <dbReference type="EMBL" id="VUX56253.1"/>
    </source>
</evidence>
<dbReference type="GO" id="GO:0043565">
    <property type="term" value="F:sequence-specific DNA binding"/>
    <property type="evidence" value="ECO:0007669"/>
    <property type="project" value="TreeGrafter"/>
</dbReference>
<dbReference type="InterPro" id="IPR005119">
    <property type="entry name" value="LysR_subst-bd"/>
</dbReference>
<feature type="domain" description="HTH lysR-type" evidence="5">
    <location>
        <begin position="1"/>
        <end position="60"/>
    </location>
</feature>
<organism evidence="6">
    <name type="scientific">uncultured Woeseiaceae bacterium</name>
    <dbReference type="NCBI Taxonomy" id="1983305"/>
    <lineage>
        <taxon>Bacteria</taxon>
        <taxon>Pseudomonadati</taxon>
        <taxon>Pseudomonadota</taxon>
        <taxon>Gammaproteobacteria</taxon>
        <taxon>Woeseiales</taxon>
        <taxon>Woeseiaceae</taxon>
        <taxon>environmental samples</taxon>
    </lineage>
</organism>
<proteinExistence type="inferred from homology"/>
<evidence type="ECO:0000256" key="1">
    <source>
        <dbReference type="ARBA" id="ARBA00009437"/>
    </source>
</evidence>
<dbReference type="InterPro" id="IPR058163">
    <property type="entry name" value="LysR-type_TF_proteobact-type"/>
</dbReference>
<gene>
    <name evidence="6" type="ORF">JTBM06_V1_470002</name>
</gene>
<protein>
    <submittedName>
        <fullName evidence="6">Putative HTH-type transcriptional regulator PtxR</fullName>
    </submittedName>
</protein>
<dbReference type="InterPro" id="IPR036390">
    <property type="entry name" value="WH_DNA-bd_sf"/>
</dbReference>
<dbReference type="Gene3D" id="3.40.190.290">
    <property type="match status" value="1"/>
</dbReference>
<accession>A0A7D9H6J7</accession>
<reference evidence="6" key="1">
    <citation type="submission" date="2019-07" db="EMBL/GenBank/DDBJ databases">
        <authorList>
            <person name="Weber M."/>
            <person name="Kostadinov I."/>
            <person name="Kostadinov D I."/>
        </authorList>
    </citation>
    <scope>NUCLEOTIDE SEQUENCE</scope>
    <source>
        <strain evidence="6">Gfbio:sag-sample-m06:053724c1-46a9-4a36-b237-ea2bf867836b</strain>
    </source>
</reference>
<dbReference type="PROSITE" id="PS50931">
    <property type="entry name" value="HTH_LYSR"/>
    <property type="match status" value="1"/>
</dbReference>
<dbReference type="PANTHER" id="PTHR30537">
    <property type="entry name" value="HTH-TYPE TRANSCRIPTIONAL REGULATOR"/>
    <property type="match status" value="1"/>
</dbReference>
<evidence type="ECO:0000256" key="3">
    <source>
        <dbReference type="ARBA" id="ARBA00023125"/>
    </source>
</evidence>
<dbReference type="SUPFAM" id="SSF46785">
    <property type="entry name" value="Winged helix' DNA-binding domain"/>
    <property type="match status" value="1"/>
</dbReference>
<dbReference type="SUPFAM" id="SSF53850">
    <property type="entry name" value="Periplasmic binding protein-like II"/>
    <property type="match status" value="1"/>
</dbReference>
<comment type="similarity">
    <text evidence="1">Belongs to the LysR transcriptional regulatory family.</text>
</comment>